<evidence type="ECO:0000256" key="1">
    <source>
        <dbReference type="SAM" id="SignalP"/>
    </source>
</evidence>
<comment type="caution">
    <text evidence="2">The sequence shown here is derived from an EMBL/GenBank/DDBJ whole genome shotgun (WGS) entry which is preliminary data.</text>
</comment>
<dbReference type="EMBL" id="JRPQ01000054">
    <property type="protein sequence ID" value="KGI22790.1"/>
    <property type="molecule type" value="Genomic_DNA"/>
</dbReference>
<keyword evidence="1" id="KW-0732">Signal</keyword>
<dbReference type="Proteomes" id="UP000029723">
    <property type="component" value="Unassembled WGS sequence"/>
</dbReference>
<dbReference type="RefSeq" id="WP_036926154.1">
    <property type="nucleotide sequence ID" value="NZ_JRPQ01000054.1"/>
</dbReference>
<name>A0A098YSX2_9BACT</name>
<dbReference type="InterPro" id="IPR032562">
    <property type="entry name" value="DUF4929"/>
</dbReference>
<dbReference type="AlphaFoldDB" id="A0A098YSX2"/>
<evidence type="ECO:0000313" key="2">
    <source>
        <dbReference type="EMBL" id="KGI22790.1"/>
    </source>
</evidence>
<evidence type="ECO:0008006" key="4">
    <source>
        <dbReference type="Google" id="ProtNLM"/>
    </source>
</evidence>
<reference evidence="2 3" key="1">
    <citation type="submission" date="2014-07" db="EMBL/GenBank/DDBJ databases">
        <authorList>
            <person name="McCorrison J."/>
            <person name="Sanka R."/>
            <person name="Torralba M."/>
            <person name="Gillis M."/>
            <person name="Haft D.H."/>
            <person name="Methe B."/>
            <person name="Sutton G."/>
            <person name="Nelson K.E."/>
        </authorList>
    </citation>
    <scope>NUCLEOTIDE SEQUENCE [LARGE SCALE GENOMIC DNA]</scope>
    <source>
        <strain evidence="2 3">S9-PR14</strain>
    </source>
</reference>
<dbReference type="OrthoDB" id="1451030at2"/>
<gene>
    <name evidence="2" type="ORF">HMPREF9304_02295</name>
</gene>
<feature type="chain" id="PRO_5001942790" description="DUF4929 domain-containing protein" evidence="1">
    <location>
        <begin position="24"/>
        <end position="405"/>
    </location>
</feature>
<dbReference type="InterPro" id="IPR038081">
    <property type="entry name" value="CalX-like_sf"/>
</dbReference>
<sequence>MKTIKFTLAALLALLLIPSCTEEKDEQMTNHLNLELQGVHEIAEDDNTTITIKASLSFTPEEDVTANLMVTGNDDNIVELSTQNLVFKKGEKLKTFTIKSNNKHLVKGVRSITINVGHINNDNVKLLKPVTINVQQDSDIPVLTEAQQSLIKGYKEKFGVDLTSILGKIKVKASVSYNASDKEQYFGGKEKETFNGYTIITLSEKATADKPVLKMISNAMGLNDFFYMVLKKKTVEDTESFQQQPNGLAVVKAVKFDPKEDTFTTALDNIELNIKDGKINFLGTGKDVYGDEITVVPFSYKFSAWERLQNIVKQGNVSVTIKLPYEDHEQTILINQDVIDAGGSISPNRWLGYSTIDKDSYKNDPSDYIKPTSVLDFKGGKMSFTFPWDFDEANGYTQINVEYTF</sequence>
<protein>
    <recommendedName>
        <fullName evidence="4">DUF4929 domain-containing protein</fullName>
    </recommendedName>
</protein>
<accession>A0A098YSX2</accession>
<dbReference type="SUPFAM" id="SSF141072">
    <property type="entry name" value="CalX-like"/>
    <property type="match status" value="1"/>
</dbReference>
<proteinExistence type="predicted"/>
<organism evidence="2 3">
    <name type="scientific">Hoylesella timonensis S9-PR14</name>
    <dbReference type="NCBI Taxonomy" id="1401062"/>
    <lineage>
        <taxon>Bacteria</taxon>
        <taxon>Pseudomonadati</taxon>
        <taxon>Bacteroidota</taxon>
        <taxon>Bacteroidia</taxon>
        <taxon>Bacteroidales</taxon>
        <taxon>Prevotellaceae</taxon>
        <taxon>Hoylesella</taxon>
    </lineage>
</organism>
<dbReference type="Pfam" id="PF16283">
    <property type="entry name" value="DUF4929"/>
    <property type="match status" value="1"/>
</dbReference>
<evidence type="ECO:0000313" key="3">
    <source>
        <dbReference type="Proteomes" id="UP000029723"/>
    </source>
</evidence>
<feature type="signal peptide" evidence="1">
    <location>
        <begin position="1"/>
        <end position="23"/>
    </location>
</feature>